<accession>A0A9X6YIN3</accession>
<dbReference type="Proteomes" id="UP000220127">
    <property type="component" value="Unassembled WGS sequence"/>
</dbReference>
<name>A0A9X6YIN3_BACTU</name>
<protein>
    <submittedName>
        <fullName evidence="1">Uncharacterized protein</fullName>
    </submittedName>
</protein>
<dbReference type="RefSeq" id="WP_097877037.1">
    <property type="nucleotide sequence ID" value="NZ_NUIV01000047.1"/>
</dbReference>
<sequence length="176" mass="20733">MEIFTYERSAEGVLFEADRETFIVMARVPKIIVFENEEELHKFKSVLELMQDVAEDAEDDDGCYHLSLVDEFEQESHMMDDDEYDGRKLKVVTTDASDEYFNNNIEVRFGVLNSGDLYLDEEHMKDIVKYLNMFTTHERAKYSTARMIKRIVEVFEEDLKAIEHNEPYFKVSVEGD</sequence>
<reference evidence="1 2" key="1">
    <citation type="submission" date="2017-09" db="EMBL/GenBank/DDBJ databases">
        <title>Large-scale bioinformatics analysis of Bacillus genomes uncovers conserved roles of natural products in bacterial physiology.</title>
        <authorList>
            <consortium name="Agbiome Team Llc"/>
            <person name="Bleich R.M."/>
            <person name="Grubbs K.J."/>
            <person name="Santa Maria K.C."/>
            <person name="Allen S.E."/>
            <person name="Farag S."/>
            <person name="Shank E.A."/>
            <person name="Bowers A."/>
        </authorList>
    </citation>
    <scope>NUCLEOTIDE SEQUENCE [LARGE SCALE GENOMIC DNA]</scope>
    <source>
        <strain evidence="1 2">AFS094940</strain>
    </source>
</reference>
<dbReference type="EMBL" id="NVMD01000002">
    <property type="protein sequence ID" value="PED16405.1"/>
    <property type="molecule type" value="Genomic_DNA"/>
</dbReference>
<evidence type="ECO:0000313" key="2">
    <source>
        <dbReference type="Proteomes" id="UP000220127"/>
    </source>
</evidence>
<comment type="caution">
    <text evidence="1">The sequence shown here is derived from an EMBL/GenBank/DDBJ whole genome shotgun (WGS) entry which is preliminary data.</text>
</comment>
<gene>
    <name evidence="1" type="ORF">CON01_00715</name>
</gene>
<organism evidence="1 2">
    <name type="scientific">Bacillus thuringiensis</name>
    <dbReference type="NCBI Taxonomy" id="1428"/>
    <lineage>
        <taxon>Bacteria</taxon>
        <taxon>Bacillati</taxon>
        <taxon>Bacillota</taxon>
        <taxon>Bacilli</taxon>
        <taxon>Bacillales</taxon>
        <taxon>Bacillaceae</taxon>
        <taxon>Bacillus</taxon>
        <taxon>Bacillus cereus group</taxon>
    </lineage>
</organism>
<proteinExistence type="predicted"/>
<evidence type="ECO:0000313" key="1">
    <source>
        <dbReference type="EMBL" id="PED16405.1"/>
    </source>
</evidence>
<dbReference type="AlphaFoldDB" id="A0A9X6YIN3"/>